<accession>A0A0A9ESS0</accession>
<dbReference type="AlphaFoldDB" id="A0A0A9ESS0"/>
<reference evidence="1" key="2">
    <citation type="journal article" date="2015" name="Data Brief">
        <title>Shoot transcriptome of the giant reed, Arundo donax.</title>
        <authorList>
            <person name="Barrero R.A."/>
            <person name="Guerrero F.D."/>
            <person name="Moolhuijzen P."/>
            <person name="Goolsby J.A."/>
            <person name="Tidwell J."/>
            <person name="Bellgard S.E."/>
            <person name="Bellgard M.I."/>
        </authorList>
    </citation>
    <scope>NUCLEOTIDE SEQUENCE</scope>
    <source>
        <tissue evidence="1">Shoot tissue taken approximately 20 cm above the soil surface</tissue>
    </source>
</reference>
<organism evidence="1">
    <name type="scientific">Arundo donax</name>
    <name type="common">Giant reed</name>
    <name type="synonym">Donax arundinaceus</name>
    <dbReference type="NCBI Taxonomy" id="35708"/>
    <lineage>
        <taxon>Eukaryota</taxon>
        <taxon>Viridiplantae</taxon>
        <taxon>Streptophyta</taxon>
        <taxon>Embryophyta</taxon>
        <taxon>Tracheophyta</taxon>
        <taxon>Spermatophyta</taxon>
        <taxon>Magnoliopsida</taxon>
        <taxon>Liliopsida</taxon>
        <taxon>Poales</taxon>
        <taxon>Poaceae</taxon>
        <taxon>PACMAD clade</taxon>
        <taxon>Arundinoideae</taxon>
        <taxon>Arundineae</taxon>
        <taxon>Arundo</taxon>
    </lineage>
</organism>
<dbReference type="EMBL" id="GBRH01198828">
    <property type="protein sequence ID" value="JAD99067.1"/>
    <property type="molecule type" value="Transcribed_RNA"/>
</dbReference>
<reference evidence="1" key="1">
    <citation type="submission" date="2014-09" db="EMBL/GenBank/DDBJ databases">
        <authorList>
            <person name="Magalhaes I.L.F."/>
            <person name="Oliveira U."/>
            <person name="Santos F.R."/>
            <person name="Vidigal T.H.D.A."/>
            <person name="Brescovit A.D."/>
            <person name="Santos A.J."/>
        </authorList>
    </citation>
    <scope>NUCLEOTIDE SEQUENCE</scope>
    <source>
        <tissue evidence="1">Shoot tissue taken approximately 20 cm above the soil surface</tissue>
    </source>
</reference>
<protein>
    <submittedName>
        <fullName evidence="1">Uncharacterized protein</fullName>
    </submittedName>
</protein>
<sequence>MPNGSRQGRRFLKSDKLQVNFFQFPKSLLKYLQSRFDFIIPASNIGILAVSF</sequence>
<name>A0A0A9ESS0_ARUDO</name>
<evidence type="ECO:0000313" key="1">
    <source>
        <dbReference type="EMBL" id="JAD99067.1"/>
    </source>
</evidence>
<proteinExistence type="predicted"/>